<feature type="domain" description="Signal transduction histidine kinase dimerisation/phosphoacceptor" evidence="5">
    <location>
        <begin position="89"/>
        <end position="140"/>
    </location>
</feature>
<comment type="catalytic activity">
    <reaction evidence="1">
        <text>ATP + protein L-histidine = ADP + protein N-phospho-L-histidine.</text>
        <dbReference type="EC" id="2.7.13.3"/>
    </reaction>
</comment>
<evidence type="ECO:0000256" key="4">
    <source>
        <dbReference type="SAM" id="Phobius"/>
    </source>
</evidence>
<feature type="coiled-coil region" evidence="3">
    <location>
        <begin position="72"/>
        <end position="124"/>
    </location>
</feature>
<accession>Q2YHF8</accession>
<keyword evidence="4" id="KW-0812">Transmembrane</keyword>
<keyword evidence="6" id="KW-0808">Transferase</keyword>
<evidence type="ECO:0000313" key="6">
    <source>
        <dbReference type="EMBL" id="ABB77423.1"/>
    </source>
</evidence>
<dbReference type="InterPro" id="IPR003661">
    <property type="entry name" value="HisK_dim/P_dom"/>
</dbReference>
<dbReference type="SUPFAM" id="SSF47384">
    <property type="entry name" value="Homodimeric domain of signal transducing histidine kinase"/>
    <property type="match status" value="1"/>
</dbReference>
<reference evidence="6" key="2">
    <citation type="journal article" date="2004" name="J. Bacteriol.">
        <title>The Butyrivibrio fibrisolvens tet(W) gene is carried on the novel conjugative transposon TnB1230, which contains duplicated nitroreductase coding sequences.</title>
        <authorList>
            <person name="Melville C.M."/>
            <person name="Brunel R."/>
            <person name="Flint H.J."/>
            <person name="Scott K.P."/>
        </authorList>
    </citation>
    <scope>NUCLEOTIDE SEQUENCE</scope>
    <source>
        <strain evidence="6">K10</strain>
    </source>
</reference>
<evidence type="ECO:0000256" key="2">
    <source>
        <dbReference type="ARBA" id="ARBA00012438"/>
    </source>
</evidence>
<dbReference type="EMBL" id="AY601650">
    <property type="protein sequence ID" value="ABB77423.1"/>
    <property type="molecule type" value="Genomic_DNA"/>
</dbReference>
<dbReference type="CDD" id="cd00082">
    <property type="entry name" value="HisKA"/>
    <property type="match status" value="1"/>
</dbReference>
<reference evidence="6" key="3">
    <citation type="journal article" date="2006" name="Antimicrob. Agents Chemother.">
        <title>Comparative analysis of sequences flanking tet(W) resistance genes in multiple species of gut bacteria.</title>
        <authorList>
            <person name="Kazimierczak K.A."/>
            <person name="Flint H.J."/>
            <person name="Scott K.P."/>
        </authorList>
    </citation>
    <scope>NUCLEOTIDE SEQUENCE</scope>
    <source>
        <strain evidence="6">K10</strain>
    </source>
</reference>
<evidence type="ECO:0000256" key="3">
    <source>
        <dbReference type="SAM" id="Coils"/>
    </source>
</evidence>
<dbReference type="EC" id="2.7.13.3" evidence="2"/>
<proteinExistence type="predicted"/>
<dbReference type="GO" id="GO:0000155">
    <property type="term" value="F:phosphorelay sensor kinase activity"/>
    <property type="evidence" value="ECO:0007669"/>
    <property type="project" value="InterPro"/>
</dbReference>
<keyword evidence="4" id="KW-0472">Membrane</keyword>
<keyword evidence="3" id="KW-0175">Coiled coil</keyword>
<organism evidence="6">
    <name type="scientific">Clostridiaceae bacterium K10</name>
    <dbReference type="NCBI Taxonomy" id="185309"/>
    <lineage>
        <taxon>Bacteria</taxon>
        <taxon>Bacillati</taxon>
        <taxon>Bacillota</taxon>
        <taxon>Clostridia</taxon>
        <taxon>Eubacteriales</taxon>
        <taxon>Clostridiaceae</taxon>
    </lineage>
</organism>
<name>Q2YHF8_9CLOT</name>
<keyword evidence="6" id="KW-0418">Kinase</keyword>
<dbReference type="Pfam" id="PF00512">
    <property type="entry name" value="HisKA"/>
    <property type="match status" value="1"/>
</dbReference>
<protein>
    <recommendedName>
        <fullName evidence="2">histidine kinase</fullName>
        <ecNumber evidence="2">2.7.13.3</ecNumber>
    </recommendedName>
</protein>
<reference evidence="6" key="1">
    <citation type="journal article" date="2000" name="Antimicrob. Agents Chemother.">
        <title>Occurrence of the new tetracycline resistance gene tet(W) in bacteria from the human gut.</title>
        <authorList>
            <person name="Scott K.P."/>
            <person name="Melville C.M."/>
            <person name="Barbosa T.M."/>
            <person name="Flint H.J."/>
        </authorList>
    </citation>
    <scope>NUCLEOTIDE SEQUENCE</scope>
    <source>
        <strain evidence="6">K10</strain>
    </source>
</reference>
<sequence>MEIIACVMTALLIMVIICLIWKNYRLKRDIYDFTEKLDTVLNRMMNDQELTPEAYQSDDLWGMVYERLVRLSQMYTHKNEEITEEKDKLKELVSDISHQTKTPIANVKLYLELLSDQKKKMEEDDILKKLGGQVDKLDFLLPHGKCSLRKEASNRKQEIDRQHYTIPYQRPKDKHCGKI</sequence>
<dbReference type="AlphaFoldDB" id="Q2YHF8"/>
<dbReference type="InterPro" id="IPR036097">
    <property type="entry name" value="HisK_dim/P_sf"/>
</dbReference>
<feature type="transmembrane region" description="Helical" evidence="4">
    <location>
        <begin position="6"/>
        <end position="24"/>
    </location>
</feature>
<dbReference type="Gene3D" id="1.10.287.130">
    <property type="match status" value="1"/>
</dbReference>
<evidence type="ECO:0000256" key="1">
    <source>
        <dbReference type="ARBA" id="ARBA00000085"/>
    </source>
</evidence>
<keyword evidence="4" id="KW-1133">Transmembrane helix</keyword>
<evidence type="ECO:0000259" key="5">
    <source>
        <dbReference type="Pfam" id="PF00512"/>
    </source>
</evidence>